<sequence>VVAWMNSSLCKGQDSHDTYVELRWPGCRSTELLPLREEPLLVCIEMVFEGQKSWSFILNGIVHQKHSSQIK</sequence>
<dbReference type="EMBL" id="BMAW01115787">
    <property type="protein sequence ID" value="GFT67663.1"/>
    <property type="molecule type" value="Genomic_DNA"/>
</dbReference>
<gene>
    <name evidence="1" type="ORF">NPIL_77171</name>
</gene>
<reference evidence="1" key="1">
    <citation type="submission" date="2020-08" db="EMBL/GenBank/DDBJ databases">
        <title>Multicomponent nature underlies the extraordinary mechanical properties of spider dragline silk.</title>
        <authorList>
            <person name="Kono N."/>
            <person name="Nakamura H."/>
            <person name="Mori M."/>
            <person name="Yoshida Y."/>
            <person name="Ohtoshi R."/>
            <person name="Malay A.D."/>
            <person name="Moran D.A.P."/>
            <person name="Tomita M."/>
            <person name="Numata K."/>
            <person name="Arakawa K."/>
        </authorList>
    </citation>
    <scope>NUCLEOTIDE SEQUENCE</scope>
</reference>
<protein>
    <submittedName>
        <fullName evidence="1">Uncharacterized protein</fullName>
    </submittedName>
</protein>
<evidence type="ECO:0000313" key="2">
    <source>
        <dbReference type="Proteomes" id="UP000887013"/>
    </source>
</evidence>
<dbReference type="AlphaFoldDB" id="A0A8X6PJ71"/>
<accession>A0A8X6PJ71</accession>
<name>A0A8X6PJ71_NEPPI</name>
<evidence type="ECO:0000313" key="1">
    <source>
        <dbReference type="EMBL" id="GFT67663.1"/>
    </source>
</evidence>
<proteinExistence type="predicted"/>
<comment type="caution">
    <text evidence="1">The sequence shown here is derived from an EMBL/GenBank/DDBJ whole genome shotgun (WGS) entry which is preliminary data.</text>
</comment>
<dbReference type="Proteomes" id="UP000887013">
    <property type="component" value="Unassembled WGS sequence"/>
</dbReference>
<feature type="non-terminal residue" evidence="1">
    <location>
        <position position="1"/>
    </location>
</feature>
<keyword evidence="2" id="KW-1185">Reference proteome</keyword>
<organism evidence="1 2">
    <name type="scientific">Nephila pilipes</name>
    <name type="common">Giant wood spider</name>
    <name type="synonym">Nephila maculata</name>
    <dbReference type="NCBI Taxonomy" id="299642"/>
    <lineage>
        <taxon>Eukaryota</taxon>
        <taxon>Metazoa</taxon>
        <taxon>Ecdysozoa</taxon>
        <taxon>Arthropoda</taxon>
        <taxon>Chelicerata</taxon>
        <taxon>Arachnida</taxon>
        <taxon>Araneae</taxon>
        <taxon>Araneomorphae</taxon>
        <taxon>Entelegynae</taxon>
        <taxon>Araneoidea</taxon>
        <taxon>Nephilidae</taxon>
        <taxon>Nephila</taxon>
    </lineage>
</organism>